<protein>
    <submittedName>
        <fullName evidence="1">(Mediterranean fruit fly) hypothetical protein</fullName>
    </submittedName>
</protein>
<comment type="caution">
    <text evidence="1">The sequence shown here is derived from an EMBL/GenBank/DDBJ whole genome shotgun (WGS) entry which is preliminary data.</text>
</comment>
<keyword evidence="2" id="KW-1185">Reference proteome</keyword>
<reference evidence="1" key="1">
    <citation type="submission" date="2020-11" db="EMBL/GenBank/DDBJ databases">
        <authorList>
            <person name="Whitehead M."/>
        </authorList>
    </citation>
    <scope>NUCLEOTIDE SEQUENCE</scope>
    <source>
        <strain evidence="1">EGII</strain>
    </source>
</reference>
<evidence type="ECO:0000313" key="1">
    <source>
        <dbReference type="EMBL" id="CAD6993018.1"/>
    </source>
</evidence>
<accession>A0A811U3U2</accession>
<dbReference type="EMBL" id="CAJHJT010000001">
    <property type="protein sequence ID" value="CAD6993018.1"/>
    <property type="molecule type" value="Genomic_DNA"/>
</dbReference>
<dbReference type="PANTHER" id="PTHR47771">
    <property type="entry name" value="LD27203P-RELATED"/>
    <property type="match status" value="1"/>
</dbReference>
<dbReference type="PANTHER" id="PTHR47771:SF13">
    <property type="entry name" value="HDC01644"/>
    <property type="match status" value="1"/>
</dbReference>
<evidence type="ECO:0000313" key="2">
    <source>
        <dbReference type="Proteomes" id="UP000606786"/>
    </source>
</evidence>
<proteinExistence type="predicted"/>
<dbReference type="AlphaFoldDB" id="A0A811U3U2"/>
<gene>
    <name evidence="1" type="ORF">CCAP1982_LOCUS1854</name>
</gene>
<dbReference type="OrthoDB" id="6620433at2759"/>
<name>A0A811U3U2_CERCA</name>
<sequence length="187" mass="21062">MSVVWVSSVQRVAGSAVSFKYLREQVSMISTSQLDKVLPLLLFVAGCTHLSSASYHGFDESSYGGHHPIETHSEVSKHVPVKVIEKVPLSIPHPVPVEVPNVIRIQIPEPYAVHVPVEQEIQVPTYNIVPEITEKRIPYTVEKPYPVEVERPYPVEVVKQIKIPVPKPYPVPVTIYKHVVQKDHGWD</sequence>
<organism evidence="1 2">
    <name type="scientific">Ceratitis capitata</name>
    <name type="common">Mediterranean fruit fly</name>
    <name type="synonym">Tephritis capitata</name>
    <dbReference type="NCBI Taxonomy" id="7213"/>
    <lineage>
        <taxon>Eukaryota</taxon>
        <taxon>Metazoa</taxon>
        <taxon>Ecdysozoa</taxon>
        <taxon>Arthropoda</taxon>
        <taxon>Hexapoda</taxon>
        <taxon>Insecta</taxon>
        <taxon>Pterygota</taxon>
        <taxon>Neoptera</taxon>
        <taxon>Endopterygota</taxon>
        <taxon>Diptera</taxon>
        <taxon>Brachycera</taxon>
        <taxon>Muscomorpha</taxon>
        <taxon>Tephritoidea</taxon>
        <taxon>Tephritidae</taxon>
        <taxon>Ceratitis</taxon>
        <taxon>Ceratitis</taxon>
    </lineage>
</organism>
<dbReference type="Proteomes" id="UP000606786">
    <property type="component" value="Unassembled WGS sequence"/>
</dbReference>